<feature type="region of interest" description="Disordered" evidence="3">
    <location>
        <begin position="667"/>
        <end position="719"/>
    </location>
</feature>
<dbReference type="InterPro" id="IPR001606">
    <property type="entry name" value="ARID_dom"/>
</dbReference>
<dbReference type="InterPro" id="IPR004198">
    <property type="entry name" value="Znf_C5HC2"/>
</dbReference>
<feature type="region of interest" description="Disordered" evidence="3">
    <location>
        <begin position="1495"/>
        <end position="1540"/>
    </location>
</feature>
<feature type="region of interest" description="Disordered" evidence="3">
    <location>
        <begin position="1162"/>
        <end position="1258"/>
    </location>
</feature>
<dbReference type="InterPro" id="IPR003347">
    <property type="entry name" value="JmjC_dom"/>
</dbReference>
<feature type="region of interest" description="Disordered" evidence="3">
    <location>
        <begin position="1582"/>
        <end position="1649"/>
    </location>
</feature>
<feature type="region of interest" description="Disordered" evidence="3">
    <location>
        <begin position="1858"/>
        <end position="1878"/>
    </location>
</feature>
<feature type="compositionally biased region" description="Low complexity" evidence="3">
    <location>
        <begin position="314"/>
        <end position="334"/>
    </location>
</feature>
<evidence type="ECO:0000256" key="3">
    <source>
        <dbReference type="SAM" id="MobiDB-lite"/>
    </source>
</evidence>
<dbReference type="GO" id="GO:0003677">
    <property type="term" value="F:DNA binding"/>
    <property type="evidence" value="ECO:0007669"/>
    <property type="project" value="InterPro"/>
</dbReference>
<dbReference type="SMART" id="SM00558">
    <property type="entry name" value="JmjC"/>
    <property type="match status" value="1"/>
</dbReference>
<dbReference type="Pfam" id="PF02373">
    <property type="entry name" value="JmjC"/>
    <property type="match status" value="1"/>
</dbReference>
<sequence length="2428" mass="271194">MVVSRSESKKRRKEGNTLDDSLSESPKSHVRIHRERNGNDEMHLVDMGRYIGGGLCPGDVAESLDIWQSSPTYRVLQLVRLCTNYANVSEMGKVKFRESAPIFMTKVHAQRKFAQGSSNISSPVITPIKDKDRVKNAAPVLSPELIPSQRPRTEDFLTFLCFRVQESPDEDHQSLQQGECSNVRPVCSDTNVCSSSLRRNARSNVEPGRKAHHAVQALKKKYQEQRLAKQRTNLSKLVQKVKGKNMIRTRSSVRQQQVKQSRNTRPVLQTSRQLINRSIKKVEIRKTVKSGKYLINARAKTRGKVINYKKRHSVSSSANSSGRSGLRSGGSLPSKIERALNKNEQQNKPLSKEAKVSPTFENNCSDDTDVAVLRRLVTTCLTSRKSAFSHVPHRVTTAKTNKNNVCTLSDFSSDDDQPLSKKLKPVERNQQLHTRKVIKRIVQGAKKMKSRMMTRSCLTEKETKQPSPPVNRISSRPTRKTKEAAALYMELLGKKLTNPEAEVDEDSLSIDSFPELPNARQNERRENELKAKALKEKEISNSPKALRSKGDVRNKDKKNVDESGHKMANKTKKPRAFKEENETKLRIDSIIKHNEDFLDNKEEDKELKAGDNIKMENIVAMQESVKKSASLKKKESENVNQNEEVLEDKSNTILLLRRRQMLRRVSRLSNCSNTTTSETARRTLQSQSSSSSPPQRSLCRSKVQDSTSSCSDKFSDSDEEPLGKIALKRDVERKISKCENSKINQSLSSFSNLLIPSTSSAKKPTYKDLKAHRKVNMSTEQIEKWLSESFADDSDEEECLSCSKPKCICSQTALDEELAHLSQYAMEKLSLGNSSECEGLDENKKKLDKSVVGTPFYLKESDLSRTSEKITTFCLDDFKQKLVQEETNAEPEQPSTLKEEINFGEMTTVTSPSTHANNYTHNKDSSSSLEKNLKAHVTSQEKFDTDEVFPTSNPNGAQQPVICTSGDSTVPHLMYTISASEQTSTPQLCYTSSGVMPSSYSTPVCTMVPPLVYTSSFTQQDAKCTPDQSTILPLQYTNSSSQQAITFNVGQPISSTAPQIANSNVQQITTSLAEQQTSAAPLQQTVGSPFQQSISLQLQQQTLGIPCHQTVTVPLQQLTFVPIKSVNLQLQQQIGCTRPVEVDVTVPFTNKETVSLSKAADKNRTNKHLKNTLPGNSSHSAGIKSFRHAHKAASHNTVLSNKLLASHKNVKDSTGGGLGSKRQRTPDKSPERKSIFHQRRFAHKLKEREDFTPSASAFSPEHESSVYAFEMESELPPINTPFRRRARDSRTSSTNTSKSLDDESPPPSTYYAQLEKSVPQSVEVTTSSQQCQVMLVTKAKISPVESSLCRGSASIAVQVNLDNEQLVETQPPSFSLLDAGVVEALPQRSIECSTQTEVTENEEEDDNDGHMFYIPLGGTDTSQSQQLSVAVKLGTEGPTGPNQRVIMSAKLVTKPPCFNRTSTNVQDAKVAGGRRSSLLSQHQRPTGILMMEQKNQFSPSTSSSSTSTSGTYPPVGTVQPTTRARPTITSVASQSKMDATTDTSLVKTTDFEIHHNKEEISSNIQTTVVSKKPCATVVAASKVQPKSGVSVREKRGSSDSQNNVGTVRPSTSKAQQGNVGKLPRGTTDQPPSVSSTTGNNKRGLTKSKMSRSCESVYVGTPVKVPSFPSTGGPAQLVEAPTYHPTEKEFQDPLEYIDKIRPVAEKFGLCRIVPPPNFKPECKVTDDMRFTAYNQYVHKMLHRWGPNVKEMMAIKKYLATQSISLTHPPWVGGMEVDLPRLYQTVQSVGGLKEVIEKKRWQRVADAMKIPKSAQDRVTKLDDIYCKYLLPYDTLSPGERQKLFDDVEKEWAARDVRVLTQDNSGSSDSNEEEVDDIQDESEECIVKGRNMPLNAFYRIARNTMSMWFRQPEPPATEVEQEFWKHVMTRQCHVCVHSGSIDSSGWGYGFPCSKNSPFARHPWNLKVLTNNSGSVLRSMGPIMGVTVPTLHVGMLFTTCCWYRDPHGLPWIEYLHTGASKIWLSLLTYGIPDEYSCLFRSALEKLVPRYCRDRTIWLPSDTAMVPPSLLVKEGVSLCHTVQEPGQFILVFPRAFTSSICTGYLVSESVYFAQPNWLTTAEQVFKDIQESCESSMVSLERLLFSIATDARSHVEVLRQVLPMVVRIRQQELSYRQELLTLGLKMSERLPLPEASGKRRKSRPARDEEGDYECEICRANLFVSLVTNSHEEGVYCLPHAIQLLTNKRHHLKFCKLMYTYDEGNKLIIGKALAFLSDMKTFYQQNLIDTEQTNWDQNLFSLGGGEGSAHGKDRKRKAKKEMGGADNRKCARLNHKLPVIGSLIYCKRSALDHVTTKAGYVAHFSPPVLRPRHASPSLFVGTLGSTRGPHSGMLLDNVNYYPTKTHQQAYQVHNTYLVSCPFHCKDQGENFLQAT</sequence>
<dbReference type="PANTHER" id="PTHR10694">
    <property type="entry name" value="LYSINE-SPECIFIC DEMETHYLASE"/>
    <property type="match status" value="1"/>
</dbReference>
<feature type="compositionally biased region" description="Polar residues" evidence="3">
    <location>
        <begin position="669"/>
        <end position="678"/>
    </location>
</feature>
<evidence type="ECO:0000256" key="1">
    <source>
        <dbReference type="ARBA" id="ARBA00004123"/>
    </source>
</evidence>
<dbReference type="PROSITE" id="PS51184">
    <property type="entry name" value="JMJC"/>
    <property type="match status" value="1"/>
</dbReference>
<dbReference type="Gene3D" id="1.10.150.60">
    <property type="entry name" value="ARID DNA-binding domain"/>
    <property type="match status" value="1"/>
</dbReference>
<feature type="region of interest" description="Disordered" evidence="3">
    <location>
        <begin position="306"/>
        <end position="361"/>
    </location>
</feature>
<feature type="compositionally biased region" description="Basic and acidic residues" evidence="3">
    <location>
        <begin position="1224"/>
        <end position="1234"/>
    </location>
</feature>
<dbReference type="GO" id="GO:0005634">
    <property type="term" value="C:nucleus"/>
    <property type="evidence" value="ECO:0007669"/>
    <property type="project" value="UniProtKB-SubCell"/>
</dbReference>
<dbReference type="SMART" id="SM00501">
    <property type="entry name" value="BRIGHT"/>
    <property type="match status" value="1"/>
</dbReference>
<dbReference type="InterPro" id="IPR036431">
    <property type="entry name" value="ARID_dom_sf"/>
</dbReference>
<feature type="region of interest" description="Disordered" evidence="3">
    <location>
        <begin position="909"/>
        <end position="928"/>
    </location>
</feature>
<dbReference type="PROSITE" id="PS51011">
    <property type="entry name" value="ARID"/>
    <property type="match status" value="1"/>
</dbReference>
<dbReference type="Pfam" id="PF02928">
    <property type="entry name" value="zf-C5HC2"/>
    <property type="match status" value="1"/>
</dbReference>
<feature type="domain" description="JmjN" evidence="5">
    <location>
        <begin position="1679"/>
        <end position="1720"/>
    </location>
</feature>
<dbReference type="GO" id="GO:0010468">
    <property type="term" value="P:regulation of gene expression"/>
    <property type="evidence" value="ECO:0007669"/>
    <property type="project" value="TreeGrafter"/>
</dbReference>
<evidence type="ECO:0000259" key="4">
    <source>
        <dbReference type="PROSITE" id="PS51011"/>
    </source>
</evidence>
<evidence type="ECO:0000313" key="7">
    <source>
        <dbReference type="EMBL" id="CAD7441873.1"/>
    </source>
</evidence>
<evidence type="ECO:0008006" key="8">
    <source>
        <dbReference type="Google" id="ProtNLM"/>
    </source>
</evidence>
<feature type="domain" description="ARID" evidence="4">
    <location>
        <begin position="1743"/>
        <end position="1835"/>
    </location>
</feature>
<dbReference type="SUPFAM" id="SSF46774">
    <property type="entry name" value="ARID-like"/>
    <property type="match status" value="1"/>
</dbReference>
<dbReference type="SMART" id="SM00545">
    <property type="entry name" value="JmjN"/>
    <property type="match status" value="1"/>
</dbReference>
<accession>A0A7R9EWU9</accession>
<feature type="compositionally biased region" description="Low complexity" evidence="3">
    <location>
        <begin position="1498"/>
        <end position="1511"/>
    </location>
</feature>
<feature type="compositionally biased region" description="Basic and acidic residues" evidence="3">
    <location>
        <begin position="521"/>
        <end position="539"/>
    </location>
</feature>
<keyword evidence="2" id="KW-0539">Nucleus</keyword>
<dbReference type="GO" id="GO:0000785">
    <property type="term" value="C:chromatin"/>
    <property type="evidence" value="ECO:0007669"/>
    <property type="project" value="TreeGrafter"/>
</dbReference>
<evidence type="ECO:0000256" key="2">
    <source>
        <dbReference type="ARBA" id="ARBA00023242"/>
    </source>
</evidence>
<feature type="compositionally biased region" description="Low complexity" evidence="3">
    <location>
        <begin position="684"/>
        <end position="712"/>
    </location>
</feature>
<dbReference type="EMBL" id="OD565474">
    <property type="protein sequence ID" value="CAD7441873.1"/>
    <property type="molecule type" value="Genomic_DNA"/>
</dbReference>
<feature type="compositionally biased region" description="Polar residues" evidence="3">
    <location>
        <begin position="1626"/>
        <end position="1642"/>
    </location>
</feature>
<dbReference type="PANTHER" id="PTHR10694:SF113">
    <property type="entry name" value="PROTEIN JUMONJI"/>
    <property type="match status" value="1"/>
</dbReference>
<gene>
    <name evidence="7" type="ORF">TBIB3V08_LOCUS4318</name>
</gene>
<feature type="domain" description="JmjC" evidence="6">
    <location>
        <begin position="1954"/>
        <end position="2124"/>
    </location>
</feature>
<comment type="subcellular location">
    <subcellularLocation>
        <location evidence="1">Nucleus</location>
    </subcellularLocation>
</comment>
<feature type="region of interest" description="Disordered" evidence="3">
    <location>
        <begin position="445"/>
        <end position="480"/>
    </location>
</feature>
<feature type="region of interest" description="Disordered" evidence="3">
    <location>
        <begin position="498"/>
        <end position="581"/>
    </location>
</feature>
<feature type="region of interest" description="Disordered" evidence="3">
    <location>
        <begin position="1"/>
        <end position="39"/>
    </location>
</feature>
<proteinExistence type="predicted"/>
<reference evidence="7" key="1">
    <citation type="submission" date="2020-11" db="EMBL/GenBank/DDBJ databases">
        <authorList>
            <person name="Tran Van P."/>
        </authorList>
    </citation>
    <scope>NUCLEOTIDE SEQUENCE</scope>
</reference>
<dbReference type="Pfam" id="PF01388">
    <property type="entry name" value="ARID"/>
    <property type="match status" value="1"/>
</dbReference>
<name>A0A7R9EWU9_9NEOP</name>
<dbReference type="InterPro" id="IPR003349">
    <property type="entry name" value="JmjN"/>
</dbReference>
<feature type="compositionally biased region" description="Acidic residues" evidence="3">
    <location>
        <begin position="1867"/>
        <end position="1878"/>
    </location>
</feature>
<dbReference type="FunFam" id="1.10.150.60:FF:000012">
    <property type="entry name" value="Blast:Protein Jumonji"/>
    <property type="match status" value="1"/>
</dbReference>
<dbReference type="GO" id="GO:0006338">
    <property type="term" value="P:chromatin remodeling"/>
    <property type="evidence" value="ECO:0007669"/>
    <property type="project" value="TreeGrafter"/>
</dbReference>
<dbReference type="SMART" id="SM01014">
    <property type="entry name" value="ARID"/>
    <property type="match status" value="1"/>
</dbReference>
<dbReference type="PROSITE" id="PS51183">
    <property type="entry name" value="JMJN"/>
    <property type="match status" value="1"/>
</dbReference>
<evidence type="ECO:0000259" key="5">
    <source>
        <dbReference type="PROSITE" id="PS51183"/>
    </source>
</evidence>
<organism evidence="7">
    <name type="scientific">Timema bartmani</name>
    <dbReference type="NCBI Taxonomy" id="61472"/>
    <lineage>
        <taxon>Eukaryota</taxon>
        <taxon>Metazoa</taxon>
        <taxon>Ecdysozoa</taxon>
        <taxon>Arthropoda</taxon>
        <taxon>Hexapoda</taxon>
        <taxon>Insecta</taxon>
        <taxon>Pterygota</taxon>
        <taxon>Neoptera</taxon>
        <taxon>Polyneoptera</taxon>
        <taxon>Phasmatodea</taxon>
        <taxon>Timematodea</taxon>
        <taxon>Timematoidea</taxon>
        <taxon>Timematidae</taxon>
        <taxon>Timema</taxon>
    </lineage>
</organism>
<feature type="region of interest" description="Disordered" evidence="3">
    <location>
        <begin position="1277"/>
        <end position="1309"/>
    </location>
</feature>
<feature type="compositionally biased region" description="Basic and acidic residues" evidence="3">
    <location>
        <begin position="548"/>
        <end position="565"/>
    </location>
</feature>
<evidence type="ECO:0000259" key="6">
    <source>
        <dbReference type="PROSITE" id="PS51184"/>
    </source>
</evidence>
<feature type="compositionally biased region" description="Polar residues" evidence="3">
    <location>
        <begin position="1598"/>
        <end position="1618"/>
    </location>
</feature>
<dbReference type="Pfam" id="PF02375">
    <property type="entry name" value="JmjN"/>
    <property type="match status" value="1"/>
</dbReference>
<dbReference type="Gene3D" id="2.60.120.650">
    <property type="entry name" value="Cupin"/>
    <property type="match status" value="1"/>
</dbReference>
<feature type="region of interest" description="Disordered" evidence="3">
    <location>
        <begin position="2298"/>
        <end position="2318"/>
    </location>
</feature>
<protein>
    <recommendedName>
        <fullName evidence="8">Protein Jumonji</fullName>
    </recommendedName>
</protein>
<feature type="compositionally biased region" description="Polar residues" evidence="3">
    <location>
        <begin position="1518"/>
        <end position="1540"/>
    </location>
</feature>
<dbReference type="CDD" id="cd16870">
    <property type="entry name" value="ARID_JARD2"/>
    <property type="match status" value="1"/>
</dbReference>